<dbReference type="PANTHER" id="PTHR15492">
    <property type="entry name" value="CYCLIN D1-BINDING PROTEIN 1"/>
    <property type="match status" value="1"/>
</dbReference>
<dbReference type="PANTHER" id="PTHR15492:SF1">
    <property type="entry name" value="CYCLIN-D1-BINDING PROTEIN 1"/>
    <property type="match status" value="1"/>
</dbReference>
<reference evidence="4" key="2">
    <citation type="submission" date="2020-08" db="EMBL/GenBank/DDBJ databases">
        <title>Draft Genome Sequence of Cumin Blight Pathogen Alternaria burnsii.</title>
        <authorList>
            <person name="Feng Z."/>
        </authorList>
    </citation>
    <scope>NUCLEOTIDE SEQUENCE</scope>
    <source>
        <strain evidence="4">CBS107.38</strain>
    </source>
</reference>
<organism evidence="4 5">
    <name type="scientific">Alternaria burnsii</name>
    <dbReference type="NCBI Taxonomy" id="1187904"/>
    <lineage>
        <taxon>Eukaryota</taxon>
        <taxon>Fungi</taxon>
        <taxon>Dikarya</taxon>
        <taxon>Ascomycota</taxon>
        <taxon>Pezizomycotina</taxon>
        <taxon>Dothideomycetes</taxon>
        <taxon>Pleosporomycetidae</taxon>
        <taxon>Pleosporales</taxon>
        <taxon>Pleosporineae</taxon>
        <taxon>Pleosporaceae</taxon>
        <taxon>Alternaria</taxon>
        <taxon>Alternaria sect. Alternaria</taxon>
    </lineage>
</organism>
<comment type="caution">
    <text evidence="4">The sequence shown here is derived from an EMBL/GenBank/DDBJ whole genome shotgun (WGS) entry which is preliminary data.</text>
</comment>
<dbReference type="Proteomes" id="UP000596902">
    <property type="component" value="Unassembled WGS sequence"/>
</dbReference>
<dbReference type="RefSeq" id="XP_038792155.1">
    <property type="nucleotide sequence ID" value="XM_038926299.1"/>
</dbReference>
<reference evidence="4" key="1">
    <citation type="submission" date="2020-01" db="EMBL/GenBank/DDBJ databases">
        <authorList>
            <person name="Feng Z.H.Z."/>
        </authorList>
    </citation>
    <scope>NUCLEOTIDE SEQUENCE</scope>
    <source>
        <strain evidence="4">CBS107.38</strain>
    </source>
</reference>
<proteinExistence type="predicted"/>
<evidence type="ECO:0000259" key="2">
    <source>
        <dbReference type="Pfam" id="PF13324"/>
    </source>
</evidence>
<dbReference type="AlphaFoldDB" id="A0A8H7BHP8"/>
<dbReference type="GO" id="GO:0004252">
    <property type="term" value="F:serine-type endopeptidase activity"/>
    <property type="evidence" value="ECO:0007669"/>
    <property type="project" value="InterPro"/>
</dbReference>
<evidence type="ECO:0000313" key="4">
    <source>
        <dbReference type="EMBL" id="KAF7682276.1"/>
    </source>
</evidence>
<feature type="domain" description="Cyclin-D1-binding protein 1-like N-terminal" evidence="2">
    <location>
        <begin position="916"/>
        <end position="1073"/>
    </location>
</feature>
<dbReference type="InterPro" id="IPR049317">
    <property type="entry name" value="GCIP-like_N"/>
</dbReference>
<keyword evidence="5" id="KW-1185">Reference proteome</keyword>
<dbReference type="Gene3D" id="3.40.50.200">
    <property type="entry name" value="Peptidase S8/S53 domain"/>
    <property type="match status" value="1"/>
</dbReference>
<dbReference type="GO" id="GO:0005634">
    <property type="term" value="C:nucleus"/>
    <property type="evidence" value="ECO:0007669"/>
    <property type="project" value="TreeGrafter"/>
</dbReference>
<sequence length="1229" mass="137292">MEGDDLSDWEQVDRAGLIADPTLFRNAQTSEANLRWARGTVIRARDLILRMNRRPDRFADQILSVDTRVTFSDDTSFPSEEASTPIQSKQDEEPLVDICRFFEDRWDYPDCEIPIRIEENKSGPAAFIRRPVPAETYLEKCAPVTLLELLRDNCLSSMSKISLAFTLSKSVWQYYDSELMKMRWDLEAIKILRQIKGTDLGIDHECRMPFLEINPSRDGVIYCEQETQVKREGNKLGELHPYPYILTLGMLLVQVCLRITPTSIMVPPKSTGNNRIYMHYLKEMDMEGTSWPVLDLRDEYRKTYREIVAHCLPPRRNGWTSPLFSSELDAVERRNLLMKHVVGPLHELLNYASGITSNEANNAINSHLNHGPAAGVMAKPQSFQSGSDRAREWIECLQRSDLIRHINRSLLSSVRRFRRPKIAIIDTGYDQESRCMNHQLRKRLGPSYAPGHRNYHWKDFWAAEESPCDDDGHGTSMLSVISAIAPFADIVVARIARTSRDLKELPSKTSENLAEAIRWAVDAQGVDIISMSLGWEEEPRSNSGRRVISNAIAEVLQKQDQKVLFFAATSNDGTSQEDRKFYIRAPSLDYPREGPIKIGNVITDMFLPQDPIARFSPMPAIIDGARLSEGSRERSNNGSTGLDISTKLYAAFGSQARAKYNEDVKIVYDFDEVDTLMLERNPRSTEMNALRSADPEVQAALKRGPVYVVTGLKLARGLRYSTKRSTEQESGLGAQAKVTGELSITANLDRNSGTGNTESYTVLGDVILAYRLHIVKKEGWKWRGEAALETKTYWPGNAGFLSREEIKEEAEVEANALSVQDLKFFAEEEEYGHIESIDVEDLDEAWLMKQDLSSVLLSKPVAMSKPKDLRTLADLTKTTQALLTHFQSSLAPSKDNASKSDASATEIANPLDVIKASTTLLKSHTTTLSLLLINPPLTPSAIIAKIGDVSSGPLNSLVAAASYVPQEGQKGDIGNIMRTEVKSQVRRLLGTWGEVLVIILKMAEKRQDMQGKDKGPTESEKQEVLSSTGVLWDACDALIKLCADGVVGLVVKKAQELRAVLLDAIEELKEWGEDVEDDDDGAEGSDDEDEIFGASNKIGKDDKELKQLLDTSVKKLKMVGMLYQALVKRRLKTYPASSILEPTAALGGTTSTPCKRLDKLMNTLKTIPETVDDIAGAFYDLDEDEAKQTLDKCCGEAKSAIELVKQSWNGEDDEFTIWSGKWISALEAA</sequence>
<dbReference type="Pfam" id="PF24476">
    <property type="entry name" value="DUF7580"/>
    <property type="match status" value="1"/>
</dbReference>
<name>A0A8H7BHP8_9PLEO</name>
<dbReference type="InterPro" id="IPR026907">
    <property type="entry name" value="GCIP-like"/>
</dbReference>
<gene>
    <name evidence="4" type="ORF">GT037_001252</name>
</gene>
<dbReference type="InterPro" id="IPR056002">
    <property type="entry name" value="DUF7580"/>
</dbReference>
<dbReference type="Pfam" id="PF00082">
    <property type="entry name" value="Peptidase_S8"/>
    <property type="match status" value="1"/>
</dbReference>
<dbReference type="GO" id="GO:0006508">
    <property type="term" value="P:proteolysis"/>
    <property type="evidence" value="ECO:0007669"/>
    <property type="project" value="InterPro"/>
</dbReference>
<dbReference type="EMBL" id="JAAABM010000001">
    <property type="protein sequence ID" value="KAF7682276.1"/>
    <property type="molecule type" value="Genomic_DNA"/>
</dbReference>
<dbReference type="Pfam" id="PF13324">
    <property type="entry name" value="GCIP_N"/>
    <property type="match status" value="1"/>
</dbReference>
<evidence type="ECO:0008006" key="6">
    <source>
        <dbReference type="Google" id="ProtNLM"/>
    </source>
</evidence>
<dbReference type="SUPFAM" id="SSF52743">
    <property type="entry name" value="Subtilisin-like"/>
    <property type="match status" value="1"/>
</dbReference>
<accession>A0A8H7BHP8</accession>
<feature type="domain" description="Peptidase S8/S53" evidence="1">
    <location>
        <begin position="420"/>
        <end position="578"/>
    </location>
</feature>
<dbReference type="InterPro" id="IPR000209">
    <property type="entry name" value="Peptidase_S8/S53_dom"/>
</dbReference>
<protein>
    <recommendedName>
        <fullName evidence="6">Peptidase S8/S53 domain-containing protein</fullName>
    </recommendedName>
</protein>
<dbReference type="GeneID" id="62199477"/>
<evidence type="ECO:0000259" key="3">
    <source>
        <dbReference type="Pfam" id="PF24476"/>
    </source>
</evidence>
<feature type="domain" description="DUF7580" evidence="3">
    <location>
        <begin position="145"/>
        <end position="350"/>
    </location>
</feature>
<dbReference type="Gene3D" id="1.20.1410.10">
    <property type="entry name" value="I/LWEQ domain"/>
    <property type="match status" value="1"/>
</dbReference>
<evidence type="ECO:0000313" key="5">
    <source>
        <dbReference type="Proteomes" id="UP000596902"/>
    </source>
</evidence>
<dbReference type="CDD" id="cd00306">
    <property type="entry name" value="Peptidases_S8_S53"/>
    <property type="match status" value="1"/>
</dbReference>
<dbReference type="Gene3D" id="1.20.1420.10">
    <property type="entry name" value="Talin, central domain"/>
    <property type="match status" value="1"/>
</dbReference>
<dbReference type="InterPro" id="IPR036852">
    <property type="entry name" value="Peptidase_S8/S53_dom_sf"/>
</dbReference>
<evidence type="ECO:0000259" key="1">
    <source>
        <dbReference type="Pfam" id="PF00082"/>
    </source>
</evidence>